<dbReference type="Gene3D" id="3.10.450.50">
    <property type="match status" value="1"/>
</dbReference>
<dbReference type="InterPro" id="IPR009959">
    <property type="entry name" value="Cyclase_SnoaL-like"/>
</dbReference>
<reference evidence="4" key="1">
    <citation type="submission" date="2016-08" db="EMBL/GenBank/DDBJ databases">
        <authorList>
            <person name="Varghese N."/>
            <person name="Submissions Spin"/>
        </authorList>
    </citation>
    <scope>NUCLEOTIDE SEQUENCE [LARGE SCALE GENOMIC DNA]</scope>
    <source>
        <strain evidence="4">HAMBI 2971</strain>
    </source>
</reference>
<dbReference type="Pfam" id="PF12680">
    <property type="entry name" value="SnoaL_2"/>
    <property type="match status" value="1"/>
</dbReference>
<feature type="signal peptide" evidence="1">
    <location>
        <begin position="1"/>
        <end position="22"/>
    </location>
</feature>
<sequence>MKLMKVAMIALPIMAAAAPAFAERAYSPQEQKNEEIVLDFYQKALNDKDFDAASKYLGKYIQHNPLAADGPEGLRSFLDYLKKNYPQSKSEIKRVMVDGDFVILRVHAIRQPGDRGSAIVDIFRVEDNKIQEHWDSVQPIPEKSMNNNTMF</sequence>
<feature type="chain" id="PRO_5008682558" evidence="1">
    <location>
        <begin position="23"/>
        <end position="151"/>
    </location>
</feature>
<dbReference type="Proteomes" id="UP000199435">
    <property type="component" value="Unassembled WGS sequence"/>
</dbReference>
<dbReference type="InterPro" id="IPR032710">
    <property type="entry name" value="NTF2-like_dom_sf"/>
</dbReference>
<keyword evidence="4" id="KW-1185">Reference proteome</keyword>
<dbReference type="SUPFAM" id="SSF54427">
    <property type="entry name" value="NTF2-like"/>
    <property type="match status" value="1"/>
</dbReference>
<dbReference type="GO" id="GO:0030638">
    <property type="term" value="P:polyketide metabolic process"/>
    <property type="evidence" value="ECO:0007669"/>
    <property type="project" value="InterPro"/>
</dbReference>
<organism evidence="3 4">
    <name type="scientific">Rhizobium miluonense</name>
    <dbReference type="NCBI Taxonomy" id="411945"/>
    <lineage>
        <taxon>Bacteria</taxon>
        <taxon>Pseudomonadati</taxon>
        <taxon>Pseudomonadota</taxon>
        <taxon>Alphaproteobacteria</taxon>
        <taxon>Hyphomicrobiales</taxon>
        <taxon>Rhizobiaceae</taxon>
        <taxon>Rhizobium/Agrobacterium group</taxon>
        <taxon>Rhizobium</taxon>
    </lineage>
</organism>
<dbReference type="PANTHER" id="PTHR38436">
    <property type="entry name" value="POLYKETIDE CYCLASE SNOAL-LIKE DOMAIN"/>
    <property type="match status" value="1"/>
</dbReference>
<accession>A0A1C3TZD9</accession>
<dbReference type="OrthoDB" id="9812089at2"/>
<name>A0A1C3TZD9_9HYPH</name>
<dbReference type="EMBL" id="FMAH01000001">
    <property type="protein sequence ID" value="SCB08610.1"/>
    <property type="molecule type" value="Genomic_DNA"/>
</dbReference>
<gene>
    <name evidence="3" type="ORF">GA0061102_1001237</name>
</gene>
<evidence type="ECO:0000259" key="2">
    <source>
        <dbReference type="Pfam" id="PF12680"/>
    </source>
</evidence>
<feature type="domain" description="SnoaL-like" evidence="2">
    <location>
        <begin position="38"/>
        <end position="133"/>
    </location>
</feature>
<dbReference type="AlphaFoldDB" id="A0A1C3TZD9"/>
<protein>
    <submittedName>
        <fullName evidence="3">Predicted SnoaL-like aldol condensation-catalyzing enzyme</fullName>
    </submittedName>
</protein>
<evidence type="ECO:0000313" key="4">
    <source>
        <dbReference type="Proteomes" id="UP000199435"/>
    </source>
</evidence>
<proteinExistence type="predicted"/>
<keyword evidence="1" id="KW-0732">Signal</keyword>
<dbReference type="PANTHER" id="PTHR38436:SF1">
    <property type="entry name" value="ESTER CYCLASE"/>
    <property type="match status" value="1"/>
</dbReference>
<evidence type="ECO:0000256" key="1">
    <source>
        <dbReference type="SAM" id="SignalP"/>
    </source>
</evidence>
<evidence type="ECO:0000313" key="3">
    <source>
        <dbReference type="EMBL" id="SCB08610.1"/>
    </source>
</evidence>
<dbReference type="InterPro" id="IPR037401">
    <property type="entry name" value="SnoaL-like"/>
</dbReference>